<dbReference type="AlphaFoldDB" id="A0A150QH84"/>
<dbReference type="GO" id="GO:0003677">
    <property type="term" value="F:DNA binding"/>
    <property type="evidence" value="ECO:0007669"/>
    <property type="project" value="InterPro"/>
</dbReference>
<sequence length="112" mass="11623">MLTLVQPPPGGQGGGAPARRRRRSIPCLSLTPIQRKRLRAALRNLRTAYGSWSCLAEVMGMSVVAVEAIANGRENGSPATAQRAAKAAGITVEQLLGGLVAADRCPTCGRSG</sequence>
<organism evidence="2 3">
    <name type="scientific">Sorangium cellulosum</name>
    <name type="common">Polyangium cellulosum</name>
    <dbReference type="NCBI Taxonomy" id="56"/>
    <lineage>
        <taxon>Bacteria</taxon>
        <taxon>Pseudomonadati</taxon>
        <taxon>Myxococcota</taxon>
        <taxon>Polyangia</taxon>
        <taxon>Polyangiales</taxon>
        <taxon>Polyangiaceae</taxon>
        <taxon>Sorangium</taxon>
    </lineage>
</organism>
<dbReference type="OrthoDB" id="5517683at2"/>
<dbReference type="Proteomes" id="UP000075260">
    <property type="component" value="Unassembled WGS sequence"/>
</dbReference>
<dbReference type="EMBL" id="JEMA01000690">
    <property type="protein sequence ID" value="KYF67008.1"/>
    <property type="molecule type" value="Genomic_DNA"/>
</dbReference>
<feature type="region of interest" description="Disordered" evidence="1">
    <location>
        <begin position="1"/>
        <end position="22"/>
    </location>
</feature>
<dbReference type="InterPro" id="IPR010982">
    <property type="entry name" value="Lambda_DNA-bd_dom_sf"/>
</dbReference>
<protein>
    <submittedName>
        <fullName evidence="2">Transcriptional regulator</fullName>
    </submittedName>
</protein>
<accession>A0A150QH84</accession>
<gene>
    <name evidence="2" type="ORF">BE15_38600</name>
</gene>
<comment type="caution">
    <text evidence="2">The sequence shown here is derived from an EMBL/GenBank/DDBJ whole genome shotgun (WGS) entry which is preliminary data.</text>
</comment>
<dbReference type="SUPFAM" id="SSF47413">
    <property type="entry name" value="lambda repressor-like DNA-binding domains"/>
    <property type="match status" value="1"/>
</dbReference>
<evidence type="ECO:0000313" key="2">
    <source>
        <dbReference type="EMBL" id="KYF67008.1"/>
    </source>
</evidence>
<dbReference type="RefSeq" id="WP_061610153.1">
    <property type="nucleotide sequence ID" value="NZ_JEMA01000690.1"/>
</dbReference>
<evidence type="ECO:0000256" key="1">
    <source>
        <dbReference type="SAM" id="MobiDB-lite"/>
    </source>
</evidence>
<evidence type="ECO:0000313" key="3">
    <source>
        <dbReference type="Proteomes" id="UP000075260"/>
    </source>
</evidence>
<dbReference type="Gene3D" id="1.10.260.40">
    <property type="entry name" value="lambda repressor-like DNA-binding domains"/>
    <property type="match status" value="1"/>
</dbReference>
<reference evidence="2 3" key="1">
    <citation type="submission" date="2014-02" db="EMBL/GenBank/DDBJ databases">
        <title>The small core and large imbalanced accessory genome model reveals a collaborative survival strategy of Sorangium cellulosum strains in nature.</title>
        <authorList>
            <person name="Han K."/>
            <person name="Peng R."/>
            <person name="Blom J."/>
            <person name="Li Y.-Z."/>
        </authorList>
    </citation>
    <scope>NUCLEOTIDE SEQUENCE [LARGE SCALE GENOMIC DNA]</scope>
    <source>
        <strain evidence="2 3">So0008-312</strain>
    </source>
</reference>
<proteinExistence type="predicted"/>
<feature type="compositionally biased region" description="Pro residues" evidence="1">
    <location>
        <begin position="1"/>
        <end position="10"/>
    </location>
</feature>
<name>A0A150QH84_SORCE</name>